<organism evidence="2 3">
    <name type="scientific">Deinandra increscens subsp. villosa</name>
    <dbReference type="NCBI Taxonomy" id="3103831"/>
    <lineage>
        <taxon>Eukaryota</taxon>
        <taxon>Viridiplantae</taxon>
        <taxon>Streptophyta</taxon>
        <taxon>Embryophyta</taxon>
        <taxon>Tracheophyta</taxon>
        <taxon>Spermatophyta</taxon>
        <taxon>Magnoliopsida</taxon>
        <taxon>eudicotyledons</taxon>
        <taxon>Gunneridae</taxon>
        <taxon>Pentapetalae</taxon>
        <taxon>asterids</taxon>
        <taxon>campanulids</taxon>
        <taxon>Asterales</taxon>
        <taxon>Asteraceae</taxon>
        <taxon>Asteroideae</taxon>
        <taxon>Heliantheae alliance</taxon>
        <taxon>Madieae</taxon>
        <taxon>Madiinae</taxon>
        <taxon>Deinandra</taxon>
    </lineage>
</organism>
<name>A0AAP0DC34_9ASTR</name>
<dbReference type="GO" id="GO:0005739">
    <property type="term" value="C:mitochondrion"/>
    <property type="evidence" value="ECO:0007669"/>
    <property type="project" value="TreeGrafter"/>
</dbReference>
<evidence type="ECO:0000256" key="1">
    <source>
        <dbReference type="SAM" id="MobiDB-lite"/>
    </source>
</evidence>
<dbReference type="GO" id="GO:0006950">
    <property type="term" value="P:response to stress"/>
    <property type="evidence" value="ECO:0007669"/>
    <property type="project" value="TreeGrafter"/>
</dbReference>
<feature type="compositionally biased region" description="Low complexity" evidence="1">
    <location>
        <begin position="170"/>
        <end position="181"/>
    </location>
</feature>
<dbReference type="AlphaFoldDB" id="A0AAP0DC34"/>
<dbReference type="PANTHER" id="PTHR33509:SF41">
    <property type="entry name" value="LATE EMBRYOGENESIS ABUNDANT PROTEIN, LEA_3 SUBGROUP"/>
    <property type="match status" value="1"/>
</dbReference>
<dbReference type="InterPro" id="IPR004926">
    <property type="entry name" value="LEA_3a"/>
</dbReference>
<feature type="region of interest" description="Disordered" evidence="1">
    <location>
        <begin position="168"/>
        <end position="203"/>
    </location>
</feature>
<dbReference type="PANTHER" id="PTHR33509">
    <property type="entry name" value="LATE EMBRYOGENIS ABUNDANT PROTEIN 2-RELATED"/>
    <property type="match status" value="1"/>
</dbReference>
<dbReference type="EMBL" id="JBCNJP010000012">
    <property type="protein sequence ID" value="KAK9070057.1"/>
    <property type="molecule type" value="Genomic_DNA"/>
</dbReference>
<evidence type="ECO:0000313" key="3">
    <source>
        <dbReference type="Proteomes" id="UP001408789"/>
    </source>
</evidence>
<accession>A0AAP0DC34</accession>
<sequence>MANAKFISSLIADQISVFARRGFATAATHGGVSGGVRGGGIAMAKKAGEESKKSTPWVPDPVTGYYRPEGQTNQIDAAELRELLLKQKNRRHPSSINTHASLFFTHQAQHIPAHRHSSFHILEASTDLRSFKQFKFSIDVMASVKIIKSFFVDQLSVSAVRRGFATATQGSTSGSVRGSGVAMMKKGSEESKKSTPWVPDPVTGYYKPEGQSNEIDAAELRQLLLKQKNRRN</sequence>
<dbReference type="Proteomes" id="UP001408789">
    <property type="component" value="Unassembled WGS sequence"/>
</dbReference>
<keyword evidence="3" id="KW-1185">Reference proteome</keyword>
<gene>
    <name evidence="2" type="ORF">SSX86_010456</name>
</gene>
<protein>
    <submittedName>
        <fullName evidence="2">Uncharacterized protein</fullName>
    </submittedName>
</protein>
<comment type="caution">
    <text evidence="2">The sequence shown here is derived from an EMBL/GenBank/DDBJ whole genome shotgun (WGS) entry which is preliminary data.</text>
</comment>
<reference evidence="2 3" key="1">
    <citation type="submission" date="2024-04" db="EMBL/GenBank/DDBJ databases">
        <title>The reference genome of an endangered Asteraceae, Deinandra increscens subsp. villosa, native to the Central Coast of California.</title>
        <authorList>
            <person name="Guilliams M."/>
            <person name="Hasenstab-Lehman K."/>
            <person name="Meyer R."/>
            <person name="Mcevoy S."/>
        </authorList>
    </citation>
    <scope>NUCLEOTIDE SEQUENCE [LARGE SCALE GENOMIC DNA]</scope>
    <source>
        <tissue evidence="2">Leaf</tissue>
    </source>
</reference>
<evidence type="ECO:0000313" key="2">
    <source>
        <dbReference type="EMBL" id="KAK9070057.1"/>
    </source>
</evidence>
<proteinExistence type="predicted"/>
<dbReference type="Pfam" id="PF03242">
    <property type="entry name" value="LEA_3a"/>
    <property type="match status" value="2"/>
</dbReference>